<dbReference type="OrthoDB" id="49016at2759"/>
<keyword evidence="6" id="KW-0963">Cytoplasm</keyword>
<dbReference type="Pfam" id="PF08033">
    <property type="entry name" value="Sec23_BS"/>
    <property type="match status" value="1"/>
</dbReference>
<dbReference type="InterPro" id="IPR006896">
    <property type="entry name" value="Sec23/24_trunk_dom"/>
</dbReference>
<evidence type="ECO:0000259" key="16">
    <source>
        <dbReference type="Pfam" id="PF04815"/>
    </source>
</evidence>
<feature type="domain" description="Sec23/Sec24 helical" evidence="16">
    <location>
        <begin position="552"/>
        <end position="654"/>
    </location>
</feature>
<dbReference type="PANTHER" id="PTHR13803:SF39">
    <property type="entry name" value="SECRETORY 24AB, ISOFORM A"/>
    <property type="match status" value="1"/>
</dbReference>
<gene>
    <name evidence="18" type="ORF">BABINDRAFT_39925</name>
</gene>
<evidence type="ECO:0000256" key="6">
    <source>
        <dbReference type="ARBA" id="ARBA00022490"/>
    </source>
</evidence>
<evidence type="ECO:0000256" key="10">
    <source>
        <dbReference type="ARBA" id="ARBA00023034"/>
    </source>
</evidence>
<dbReference type="Proteomes" id="UP000094336">
    <property type="component" value="Unassembled WGS sequence"/>
</dbReference>
<evidence type="ECO:0000256" key="8">
    <source>
        <dbReference type="ARBA" id="ARBA00022892"/>
    </source>
</evidence>
<reference evidence="19" key="1">
    <citation type="submission" date="2016-05" db="EMBL/GenBank/DDBJ databases">
        <title>Comparative genomics of biotechnologically important yeasts.</title>
        <authorList>
            <consortium name="DOE Joint Genome Institute"/>
            <person name="Riley R."/>
            <person name="Haridas S."/>
            <person name="Wolfe K.H."/>
            <person name="Lopes M.R."/>
            <person name="Hittinger C.T."/>
            <person name="Goker M."/>
            <person name="Salamov A."/>
            <person name="Wisecaver J."/>
            <person name="Long T.M."/>
            <person name="Aerts A.L."/>
            <person name="Barry K."/>
            <person name="Choi C."/>
            <person name="Clum A."/>
            <person name="Coughlan A.Y."/>
            <person name="Deshpande S."/>
            <person name="Douglass A.P."/>
            <person name="Hanson S.J."/>
            <person name="Klenk H.-P."/>
            <person name="Labutti K."/>
            <person name="Lapidus A."/>
            <person name="Lindquist E."/>
            <person name="Lipzen A."/>
            <person name="Meier-Kolthoff J.P."/>
            <person name="Ohm R.A."/>
            <person name="Otillar R.P."/>
            <person name="Pangilinan J."/>
            <person name="Peng Y."/>
            <person name="Rokas A."/>
            <person name="Rosa C.A."/>
            <person name="Scheuner C."/>
            <person name="Sibirny A.A."/>
            <person name="Slot J.C."/>
            <person name="Stielow J.B."/>
            <person name="Sun H."/>
            <person name="Kurtzman C.P."/>
            <person name="Blackwell M."/>
            <person name="Grigoriev I.V."/>
            <person name="Jeffries T.W."/>
        </authorList>
    </citation>
    <scope>NUCLEOTIDE SEQUENCE [LARGE SCALE GENOMIC DNA]</scope>
    <source>
        <strain evidence="19">NRRL Y-12698</strain>
    </source>
</reference>
<keyword evidence="10" id="KW-0333">Golgi apparatus</keyword>
<keyword evidence="19" id="KW-1185">Reference proteome</keyword>
<dbReference type="SUPFAM" id="SSF81995">
    <property type="entry name" value="beta-sandwich domain of Sec23/24"/>
    <property type="match status" value="1"/>
</dbReference>
<evidence type="ECO:0000256" key="4">
    <source>
        <dbReference type="ARBA" id="ARBA00008334"/>
    </source>
</evidence>
<evidence type="ECO:0000256" key="11">
    <source>
        <dbReference type="ARBA" id="ARBA00023136"/>
    </source>
</evidence>
<keyword evidence="11" id="KW-0472">Membrane</keyword>
<dbReference type="RefSeq" id="XP_018983523.1">
    <property type="nucleotide sequence ID" value="XM_019131950.1"/>
</dbReference>
<dbReference type="AlphaFoldDB" id="A0A1E3QKI5"/>
<dbReference type="InterPro" id="IPR012990">
    <property type="entry name" value="Beta-sandwich_Sec23_24"/>
</dbReference>
<dbReference type="Pfam" id="PF00626">
    <property type="entry name" value="Gelsolin"/>
    <property type="match status" value="1"/>
</dbReference>
<dbReference type="PANTHER" id="PTHR13803">
    <property type="entry name" value="SEC24-RELATED PROTEIN"/>
    <property type="match status" value="1"/>
</dbReference>
<dbReference type="Gene3D" id="2.30.30.380">
    <property type="entry name" value="Zn-finger domain of Sec23/24"/>
    <property type="match status" value="1"/>
</dbReference>
<feature type="domain" description="Sec23/Sec24 beta-sandwich" evidence="17">
    <location>
        <begin position="459"/>
        <end position="541"/>
    </location>
</feature>
<feature type="domain" description="Sec23/Sec24 trunk" evidence="15">
    <location>
        <begin position="212"/>
        <end position="452"/>
    </location>
</feature>
<evidence type="ECO:0000256" key="12">
    <source>
        <dbReference type="ARBA" id="ARBA00025471"/>
    </source>
</evidence>
<organism evidence="18 19">
    <name type="scientific">Babjeviella inositovora NRRL Y-12698</name>
    <dbReference type="NCBI Taxonomy" id="984486"/>
    <lineage>
        <taxon>Eukaryota</taxon>
        <taxon>Fungi</taxon>
        <taxon>Dikarya</taxon>
        <taxon>Ascomycota</taxon>
        <taxon>Saccharomycotina</taxon>
        <taxon>Pichiomycetes</taxon>
        <taxon>Serinales incertae sedis</taxon>
        <taxon>Babjeviella</taxon>
    </lineage>
</organism>
<dbReference type="GO" id="GO:0008270">
    <property type="term" value="F:zinc ion binding"/>
    <property type="evidence" value="ECO:0007669"/>
    <property type="project" value="InterPro"/>
</dbReference>
<dbReference type="STRING" id="984486.A0A1E3QKI5"/>
<name>A0A1E3QKI5_9ASCO</name>
<comment type="subcellular location">
    <subcellularLocation>
        <location evidence="3">Cytoplasm</location>
    </subcellularLocation>
    <subcellularLocation>
        <location evidence="2">Endoplasmic reticulum membrane</location>
        <topology evidence="2">Peripheral membrane protein</topology>
        <orientation evidence="2">Cytoplasmic side</orientation>
    </subcellularLocation>
    <subcellularLocation>
        <location evidence="1">Golgi apparatus membrane</location>
        <topology evidence="1">Peripheral membrane protein</topology>
        <orientation evidence="1">Cytoplasmic side</orientation>
    </subcellularLocation>
</comment>
<dbReference type="GO" id="GO:0000139">
    <property type="term" value="C:Golgi membrane"/>
    <property type="evidence" value="ECO:0007669"/>
    <property type="project" value="UniProtKB-SubCell"/>
</dbReference>
<evidence type="ECO:0000256" key="5">
    <source>
        <dbReference type="ARBA" id="ARBA00022448"/>
    </source>
</evidence>
<dbReference type="GO" id="GO:0005789">
    <property type="term" value="C:endoplasmic reticulum membrane"/>
    <property type="evidence" value="ECO:0007669"/>
    <property type="project" value="UniProtKB-SubCell"/>
</dbReference>
<feature type="domain" description="Gelsolin-like" evidence="13">
    <location>
        <begin position="681"/>
        <end position="751"/>
    </location>
</feature>
<evidence type="ECO:0000259" key="13">
    <source>
        <dbReference type="Pfam" id="PF00626"/>
    </source>
</evidence>
<dbReference type="GO" id="GO:0030127">
    <property type="term" value="C:COPII vesicle coat"/>
    <property type="evidence" value="ECO:0007669"/>
    <property type="project" value="InterPro"/>
</dbReference>
<comment type="function">
    <text evidence="12">Component of the coat protein complex II (COPII) which promotes the formation of transport vesicles from the endoplasmic reticulum (ER). The coat has two main functions, the physical deformation of the endoplasmic reticulum membrane into vesicles and the selection of cargo molecules.</text>
</comment>
<dbReference type="InterPro" id="IPR036180">
    <property type="entry name" value="Gelsolin-like_dom_sf"/>
</dbReference>
<dbReference type="CDD" id="cd01479">
    <property type="entry name" value="Sec24-like"/>
    <property type="match status" value="1"/>
</dbReference>
<dbReference type="GO" id="GO:0090110">
    <property type="term" value="P:COPII-coated vesicle cargo loading"/>
    <property type="evidence" value="ECO:0007669"/>
    <property type="project" value="TreeGrafter"/>
</dbReference>
<evidence type="ECO:0000256" key="3">
    <source>
        <dbReference type="ARBA" id="ARBA00004496"/>
    </source>
</evidence>
<dbReference type="GO" id="GO:0005801">
    <property type="term" value="C:cis-Golgi network"/>
    <property type="evidence" value="ECO:0007669"/>
    <property type="project" value="EnsemblFungi"/>
</dbReference>
<dbReference type="EMBL" id="KV454436">
    <property type="protein sequence ID" value="ODQ78195.1"/>
    <property type="molecule type" value="Genomic_DNA"/>
</dbReference>
<dbReference type="GO" id="GO:0070971">
    <property type="term" value="C:endoplasmic reticulum exit site"/>
    <property type="evidence" value="ECO:0007669"/>
    <property type="project" value="EnsemblFungi"/>
</dbReference>
<dbReference type="InterPro" id="IPR036174">
    <property type="entry name" value="Znf_Sec23_Sec24_sf"/>
</dbReference>
<sequence length="823" mass="90184">MSVAQDYSQYGGYQPAAPAPAYGQAPAPAYGAPAYGQQAPAALPLNQLYSTDLLSELPAPIGDLQFAPPPLVLPAGASVTGGDTSNAPCEYLRSTLNVIPKNNSTLKKTKLPLALIVRPYVSLRDDDRPVAVVSDTIISRCRRCRSYINPFVAFVEQGKRWRCALCNLQNDVPSGFDYNSHMSQSVNRYDRNELNHSVVEFIAPPEYMVRAPQPLVYVFVIDVSISAVASGLTATVARTILESLDRIPNKDGRTRVAFIGVDSSLHFFHIPAEADGEPSLMVVPDLDEPFLPAPDNLLVTLQDNRLQVEKLLEKLPGIFADTQNANFALGPALRTAHKMIASIGGKVQVFAATLPNMGVGKLTLRDEESVSQKPKEASTLLSSNSPFYKTFAIECNKSQITVDMFLSSSKYQDVASLANLPRFTSGQTHFYPAWTAARVEDVTKFSRELSNHLSMDITLEAVLRVRGSGGIRMSAFYGNFFNRSSDLCSFPTFPRDQSYVIEMSLEENLVKPFVVVQAAVLHTTAFGERRIRVVTLAIPTSDDLRSIYASADQLAIANYYTQKAVEKVYSSSLNDARELLSNKVSDILSVYKKEVAPANMGGSSPLQISTNMRMLPLILHSLTKHIGLRNGKVPSDHRASALNKLASLPLPQLIQYIYPTVYSLHDMPDECGLAGEDGQMILPAASNASSEVLEKYGLYLISNGQEMFLFVGGDAVDGLVADVFGVATIHEVTVGKTELPVLDNDFNIRVRAIIDTIRDSNSTIVYQNLYIVRGPSPNEPLNNSNRDLMALRMWCFSELVEDKNNGGLSYREFLGALKQKLAS</sequence>
<dbReference type="Gene3D" id="1.20.120.730">
    <property type="entry name" value="Sec23/Sec24 helical domain"/>
    <property type="match status" value="1"/>
</dbReference>
<dbReference type="Pfam" id="PF04810">
    <property type="entry name" value="zf-Sec23_Sec24"/>
    <property type="match status" value="1"/>
</dbReference>
<dbReference type="InterPro" id="IPR041742">
    <property type="entry name" value="Sec24-like_trunk_dom"/>
</dbReference>
<dbReference type="Pfam" id="PF04815">
    <property type="entry name" value="Sec23_helical"/>
    <property type="match status" value="1"/>
</dbReference>
<evidence type="ECO:0000313" key="18">
    <source>
        <dbReference type="EMBL" id="ODQ78195.1"/>
    </source>
</evidence>
<dbReference type="SUPFAM" id="SSF82754">
    <property type="entry name" value="C-terminal, gelsolin-like domain of Sec23/24"/>
    <property type="match status" value="1"/>
</dbReference>
<comment type="similarity">
    <text evidence="4">Belongs to the SEC23/SEC24 family. SEC24 subfamily.</text>
</comment>
<dbReference type="InterPro" id="IPR006895">
    <property type="entry name" value="Znf_Sec23_Sec24"/>
</dbReference>
<keyword evidence="5" id="KW-0813">Transport</keyword>
<evidence type="ECO:0000313" key="19">
    <source>
        <dbReference type="Proteomes" id="UP000094336"/>
    </source>
</evidence>
<evidence type="ECO:0000259" key="15">
    <source>
        <dbReference type="Pfam" id="PF04811"/>
    </source>
</evidence>
<dbReference type="InterPro" id="IPR006900">
    <property type="entry name" value="Sec23/24_helical_dom"/>
</dbReference>
<dbReference type="Gene3D" id="2.60.40.1670">
    <property type="entry name" value="beta-sandwich domain of Sec23/24"/>
    <property type="match status" value="1"/>
</dbReference>
<feature type="domain" description="Zinc finger Sec23/Sec24-type" evidence="14">
    <location>
        <begin position="138"/>
        <end position="174"/>
    </location>
</feature>
<protein>
    <recommendedName>
        <fullName evidence="20">Protein transport protein SEC24</fullName>
    </recommendedName>
</protein>
<dbReference type="GO" id="GO:1990753">
    <property type="term" value="C:equatorial cell cortex"/>
    <property type="evidence" value="ECO:0007669"/>
    <property type="project" value="EnsemblFungi"/>
</dbReference>
<dbReference type="InterPro" id="IPR007123">
    <property type="entry name" value="Gelsolin-like_dom"/>
</dbReference>
<evidence type="ECO:0000259" key="17">
    <source>
        <dbReference type="Pfam" id="PF08033"/>
    </source>
</evidence>
<proteinExistence type="inferred from homology"/>
<dbReference type="InterPro" id="IPR036465">
    <property type="entry name" value="vWFA_dom_sf"/>
</dbReference>
<dbReference type="SUPFAM" id="SSF53300">
    <property type="entry name" value="vWA-like"/>
    <property type="match status" value="1"/>
</dbReference>
<dbReference type="InterPro" id="IPR050550">
    <property type="entry name" value="SEC23_SEC24_subfamily"/>
</dbReference>
<dbReference type="Gene3D" id="3.40.50.410">
    <property type="entry name" value="von Willebrand factor, type A domain"/>
    <property type="match status" value="1"/>
</dbReference>
<keyword evidence="9" id="KW-0653">Protein transport</keyword>
<dbReference type="Gene3D" id="3.40.20.10">
    <property type="entry name" value="Severin"/>
    <property type="match status" value="1"/>
</dbReference>
<keyword evidence="7" id="KW-0256">Endoplasmic reticulum</keyword>
<evidence type="ECO:0000259" key="14">
    <source>
        <dbReference type="Pfam" id="PF04810"/>
    </source>
</evidence>
<dbReference type="SUPFAM" id="SSF81811">
    <property type="entry name" value="Helical domain of Sec23/24"/>
    <property type="match status" value="1"/>
</dbReference>
<accession>A0A1E3QKI5</accession>
<dbReference type="FunFam" id="3.40.20.10:FF:000049">
    <property type="entry name" value="Vesicle coat component"/>
    <property type="match status" value="1"/>
</dbReference>
<dbReference type="InterPro" id="IPR029006">
    <property type="entry name" value="ADF-H/Gelsolin-like_dom_sf"/>
</dbReference>
<evidence type="ECO:0000256" key="2">
    <source>
        <dbReference type="ARBA" id="ARBA00004397"/>
    </source>
</evidence>
<dbReference type="GO" id="GO:0006886">
    <property type="term" value="P:intracellular protein transport"/>
    <property type="evidence" value="ECO:0007669"/>
    <property type="project" value="InterPro"/>
</dbReference>
<keyword evidence="8" id="KW-0931">ER-Golgi transport</keyword>
<evidence type="ECO:0000256" key="7">
    <source>
        <dbReference type="ARBA" id="ARBA00022824"/>
    </source>
</evidence>
<dbReference type="SUPFAM" id="SSF82919">
    <property type="entry name" value="Zn-finger domain of Sec23/24"/>
    <property type="match status" value="1"/>
</dbReference>
<evidence type="ECO:0000256" key="9">
    <source>
        <dbReference type="ARBA" id="ARBA00022927"/>
    </source>
</evidence>
<dbReference type="Pfam" id="PF04811">
    <property type="entry name" value="Sec23_trunk"/>
    <property type="match status" value="1"/>
</dbReference>
<dbReference type="GeneID" id="30149803"/>
<dbReference type="GO" id="GO:0000149">
    <property type="term" value="F:SNARE binding"/>
    <property type="evidence" value="ECO:0007669"/>
    <property type="project" value="TreeGrafter"/>
</dbReference>
<evidence type="ECO:0008006" key="20">
    <source>
        <dbReference type="Google" id="ProtNLM"/>
    </source>
</evidence>
<dbReference type="InterPro" id="IPR036175">
    <property type="entry name" value="Sec23/24_helical_dom_sf"/>
</dbReference>
<evidence type="ECO:0000256" key="1">
    <source>
        <dbReference type="ARBA" id="ARBA00004255"/>
    </source>
</evidence>